<dbReference type="InterPro" id="IPR003593">
    <property type="entry name" value="AAA+_ATPase"/>
</dbReference>
<dbReference type="InterPro" id="IPR039448">
    <property type="entry name" value="Beta_helix"/>
</dbReference>
<dbReference type="PANTHER" id="PTHR43392:SF2">
    <property type="entry name" value="AAA-TYPE ATPASE FAMILY PROTEIN _ ANKYRIN REPEAT FAMILY PROTEIN"/>
    <property type="match status" value="1"/>
</dbReference>
<protein>
    <submittedName>
        <fullName evidence="6">SpoVK/Ycf46/Vps4 family AAA+-type ATPase</fullName>
    </submittedName>
</protein>
<feature type="compositionally biased region" description="Gly residues" evidence="4">
    <location>
        <begin position="518"/>
        <end position="528"/>
    </location>
</feature>
<dbReference type="EMBL" id="RBXO01000001">
    <property type="protein sequence ID" value="RKT56739.1"/>
    <property type="molecule type" value="Genomic_DNA"/>
</dbReference>
<dbReference type="SMART" id="SM00382">
    <property type="entry name" value="AAA"/>
    <property type="match status" value="2"/>
</dbReference>
<dbReference type="SUPFAM" id="SSF52540">
    <property type="entry name" value="P-loop containing nucleoside triphosphate hydrolases"/>
    <property type="match status" value="2"/>
</dbReference>
<dbReference type="Pfam" id="PF17866">
    <property type="entry name" value="AAA_lid_6"/>
    <property type="match status" value="1"/>
</dbReference>
<feature type="region of interest" description="Disordered" evidence="4">
    <location>
        <begin position="512"/>
        <end position="552"/>
    </location>
</feature>
<gene>
    <name evidence="6" type="ORF">C8E97_5449</name>
</gene>
<dbReference type="Gene3D" id="3.40.50.300">
    <property type="entry name" value="P-loop containing nucleotide triphosphate hydrolases"/>
    <property type="match status" value="2"/>
</dbReference>
<dbReference type="RefSeq" id="WP_246019200.1">
    <property type="nucleotide sequence ID" value="NZ_RBXO01000001.1"/>
</dbReference>
<dbReference type="SUPFAM" id="SSF51126">
    <property type="entry name" value="Pectin lyase-like"/>
    <property type="match status" value="3"/>
</dbReference>
<evidence type="ECO:0000256" key="3">
    <source>
        <dbReference type="ARBA" id="ARBA00022840"/>
    </source>
</evidence>
<dbReference type="Pfam" id="PF00004">
    <property type="entry name" value="AAA"/>
    <property type="match status" value="1"/>
</dbReference>
<comment type="caution">
    <text evidence="6">The sequence shown here is derived from an EMBL/GenBank/DDBJ whole genome shotgun (WGS) entry which is preliminary data.</text>
</comment>
<dbReference type="PRINTS" id="PR00819">
    <property type="entry name" value="CBXCFQXSUPER"/>
</dbReference>
<accession>A0A495W5M7</accession>
<dbReference type="CDD" id="cd00009">
    <property type="entry name" value="AAA"/>
    <property type="match status" value="1"/>
</dbReference>
<reference evidence="6 7" key="1">
    <citation type="submission" date="2018-10" db="EMBL/GenBank/DDBJ databases">
        <title>Sequencing the genomes of 1000 actinobacteria strains.</title>
        <authorList>
            <person name="Klenk H.-P."/>
        </authorList>
    </citation>
    <scope>NUCLEOTIDE SEQUENCE [LARGE SCALE GENOMIC DNA]</scope>
    <source>
        <strain evidence="6 7">DSM 43800</strain>
    </source>
</reference>
<dbReference type="Gene3D" id="1.10.8.60">
    <property type="match status" value="1"/>
</dbReference>
<dbReference type="InterPro" id="IPR041627">
    <property type="entry name" value="AAA_lid_6"/>
</dbReference>
<feature type="domain" description="AAA+ ATPase" evidence="5">
    <location>
        <begin position="896"/>
        <end position="1060"/>
    </location>
</feature>
<dbReference type="GO" id="GO:0016887">
    <property type="term" value="F:ATP hydrolysis activity"/>
    <property type="evidence" value="ECO:0007669"/>
    <property type="project" value="InterPro"/>
</dbReference>
<dbReference type="InterPro" id="IPR003959">
    <property type="entry name" value="ATPase_AAA_core"/>
</dbReference>
<dbReference type="PANTHER" id="PTHR43392">
    <property type="entry name" value="AAA-TYPE ATPASE FAMILY PROTEIN / ANKYRIN REPEAT FAMILY PROTEIN"/>
    <property type="match status" value="1"/>
</dbReference>
<proteinExistence type="inferred from homology"/>
<sequence>MVRGQVITVGGDVPGAFPSIGAALAHASSDAMISIRPGRYEENLVIDEMVTLTAADGPGTVEVRARSGSVLTCTADAVQLNGLVLGSDDAELAAVDVPRGEVAMDSCRLHGASWAALVTRAEGSVVLRGCAVDNPGGAGLVIASPVTSTVEDTELAGLGSSGFVVTERGSAVLRRCSVRRVGGNGICVNGDARAVVEGGSITGAEKPAVVVQQRAAVAVTGLTVTDSGNLDLYVLSTGEVSIADSRFRGAGVQGVHIAGGSKPVLRGCTFTSAGRNAVQVTGGAEPTFTGCAVEDSPVGIAVDEGAAPTFEDTTVRATTEGAVQVGAEADARFTGLTARPDRGPGIVLAGRGRLALTDVDVEAAEVVVEVSEGATLTATDARLTTRAESAVTVTGGARARFVSALLRGGGLLVGAGAEVSLRDSEVVDSAADGIRVVEGGSATAERCRVRDSGRHGVSVEPGGGASLVGCDITGNAGDGVRVDTGEPVRLSRCLVSDNGGVAVHRRAERDRVSVDGLETGGRSGGRTGGRADNRPAATPPARPEPAGGPAAASIAGTAGGVELEGPLAELDVLVGLEGVKKEVVGLINLIRMSQRRLEMGLPMPQLSRHLVFAGPPGTGKTTVARLYGAVLAELGILAKGHMVEVARADLVGQYIGSTAIKTTEVVTKALGGVLFIDEAYTLTSQSGVNGPDFGQEAVDTLMKMMEDHRDELVVIVAGYSELMDRFLASNPGVASRFTKTVEFPNYSVEELVTITTDLCRKHYYELTDDGVAAVTDYFERVRKDETFGNGRVARKLFEAMVSNQASRLAMHPPAKDVELSRLTAADLRAELTLVETAAAGGPPAPDAAADPVAALRASRGWRRLHELVGVDEVRDAVGARLLELCDHASRRTPTGRRAHAVLSGRPGSGRGEVAGLYAQCLAELDLVDIGQVVRVALATDLRPQWPGQAEALADRAFEDASGGVLLIDLDPDTAYGTEHAETRAETADALLGALRRHVADVVVVLVGDHASVAALFEAAPGLREAFGAEWAIGEYGVGDLAEIAARRLRRRGHEVPDDVRAELAQQLAGAAERTVRAAHRMADRLAATAASRTLTPADLRGMRPGRASGAAVTEGLASVG</sequence>
<dbReference type="InterPro" id="IPR027417">
    <property type="entry name" value="P-loop_NTPase"/>
</dbReference>
<organism evidence="6 7">
    <name type="scientific">Saccharothrix australiensis</name>
    <dbReference type="NCBI Taxonomy" id="2072"/>
    <lineage>
        <taxon>Bacteria</taxon>
        <taxon>Bacillati</taxon>
        <taxon>Actinomycetota</taxon>
        <taxon>Actinomycetes</taxon>
        <taxon>Pseudonocardiales</taxon>
        <taxon>Pseudonocardiaceae</taxon>
        <taxon>Saccharothrix</taxon>
    </lineage>
</organism>
<dbReference type="FunFam" id="3.40.50.300:FF:000216">
    <property type="entry name" value="Type VII secretion ATPase EccA"/>
    <property type="match status" value="1"/>
</dbReference>
<evidence type="ECO:0000256" key="1">
    <source>
        <dbReference type="ARBA" id="ARBA00010378"/>
    </source>
</evidence>
<evidence type="ECO:0000313" key="7">
    <source>
        <dbReference type="Proteomes" id="UP000282084"/>
    </source>
</evidence>
<dbReference type="InterPro" id="IPR012334">
    <property type="entry name" value="Pectin_lyas_fold"/>
</dbReference>
<keyword evidence="3" id="KW-0067">ATP-binding</keyword>
<dbReference type="Pfam" id="PF13229">
    <property type="entry name" value="Beta_helix"/>
    <property type="match status" value="3"/>
</dbReference>
<dbReference type="GO" id="GO:0005524">
    <property type="term" value="F:ATP binding"/>
    <property type="evidence" value="ECO:0007669"/>
    <property type="project" value="UniProtKB-KW"/>
</dbReference>
<comment type="similarity">
    <text evidence="1">Belongs to the CbxX/CfxQ family.</text>
</comment>
<dbReference type="Gene3D" id="2.160.20.10">
    <property type="entry name" value="Single-stranded right-handed beta-helix, Pectin lyase-like"/>
    <property type="match status" value="3"/>
</dbReference>
<dbReference type="InterPro" id="IPR000641">
    <property type="entry name" value="CbxX/CfxQ"/>
</dbReference>
<evidence type="ECO:0000256" key="4">
    <source>
        <dbReference type="SAM" id="MobiDB-lite"/>
    </source>
</evidence>
<dbReference type="Proteomes" id="UP000282084">
    <property type="component" value="Unassembled WGS sequence"/>
</dbReference>
<keyword evidence="2" id="KW-0547">Nucleotide-binding</keyword>
<dbReference type="InterPro" id="IPR050773">
    <property type="entry name" value="CbxX/CfxQ_RuBisCO_ESX"/>
</dbReference>
<name>A0A495W5M7_9PSEU</name>
<dbReference type="SMART" id="SM00710">
    <property type="entry name" value="PbH1"/>
    <property type="match status" value="10"/>
</dbReference>
<evidence type="ECO:0000259" key="5">
    <source>
        <dbReference type="SMART" id="SM00382"/>
    </source>
</evidence>
<dbReference type="AlphaFoldDB" id="A0A495W5M7"/>
<keyword evidence="7" id="KW-1185">Reference proteome</keyword>
<feature type="region of interest" description="Disordered" evidence="4">
    <location>
        <begin position="1098"/>
        <end position="1120"/>
    </location>
</feature>
<dbReference type="InterPro" id="IPR006626">
    <property type="entry name" value="PbH1"/>
</dbReference>
<dbReference type="InterPro" id="IPR011050">
    <property type="entry name" value="Pectin_lyase_fold/virulence"/>
</dbReference>
<evidence type="ECO:0000256" key="2">
    <source>
        <dbReference type="ARBA" id="ARBA00022741"/>
    </source>
</evidence>
<feature type="domain" description="AAA+ ATPase" evidence="5">
    <location>
        <begin position="606"/>
        <end position="747"/>
    </location>
</feature>
<evidence type="ECO:0000313" key="6">
    <source>
        <dbReference type="EMBL" id="RKT56739.1"/>
    </source>
</evidence>